<accession>A0A521CE15</accession>
<evidence type="ECO:0000313" key="2">
    <source>
        <dbReference type="EMBL" id="SMO57000.1"/>
    </source>
</evidence>
<dbReference type="Gene3D" id="3.40.50.720">
    <property type="entry name" value="NAD(P)-binding Rossmann-like Domain"/>
    <property type="match status" value="1"/>
</dbReference>
<reference evidence="2 3" key="1">
    <citation type="submission" date="2017-05" db="EMBL/GenBank/DDBJ databases">
        <authorList>
            <person name="Varghese N."/>
            <person name="Submissions S."/>
        </authorList>
    </citation>
    <scope>NUCLEOTIDE SEQUENCE [LARGE SCALE GENOMIC DNA]</scope>
    <source>
        <strain evidence="2 3">DSM 19036</strain>
    </source>
</reference>
<dbReference type="EMBL" id="FXTN01000003">
    <property type="protein sequence ID" value="SMO57000.1"/>
    <property type="molecule type" value="Genomic_DNA"/>
</dbReference>
<name>A0A521CE15_9SPHI</name>
<organism evidence="2 3">
    <name type="scientific">Pedobacter westerhofensis</name>
    <dbReference type="NCBI Taxonomy" id="425512"/>
    <lineage>
        <taxon>Bacteria</taxon>
        <taxon>Pseudomonadati</taxon>
        <taxon>Bacteroidota</taxon>
        <taxon>Sphingobacteriia</taxon>
        <taxon>Sphingobacteriales</taxon>
        <taxon>Sphingobacteriaceae</taxon>
        <taxon>Pedobacter</taxon>
    </lineage>
</organism>
<dbReference type="Proteomes" id="UP000320300">
    <property type="component" value="Unassembled WGS sequence"/>
</dbReference>
<protein>
    <submittedName>
        <fullName evidence="2">Uncharacterized conserved protein YbjT, contains NAD(P)-binding and DUF2867 domains</fullName>
    </submittedName>
</protein>
<sequence length="238" mass="27001">MNNSFAANLFSDKKMEKKAIVAGASGAIGNSLLFHLLGNKNYAHVLILVRSELRIQHPKLQQLVVDYDRISDYAAQLNADVVFCCLGTTKSKTPDQRQYKKIDYQYPLDIARITSRNGSKGFHLISSIGADKNSKMFYTRTKGEVENDLQQVPFDDIHIYRPSLLDAPRKDKRFMESSMNIIMNVINPVLIGGLKKYRSIRVEDIAKTMIRLSLEDKKGIFVHESDEIQKLSEGDTTE</sequence>
<dbReference type="Pfam" id="PF13460">
    <property type="entry name" value="NAD_binding_10"/>
    <property type="match status" value="1"/>
</dbReference>
<dbReference type="PANTHER" id="PTHR14097">
    <property type="entry name" value="OXIDOREDUCTASE HTATIP2"/>
    <property type="match status" value="1"/>
</dbReference>
<dbReference type="SUPFAM" id="SSF51735">
    <property type="entry name" value="NAD(P)-binding Rossmann-fold domains"/>
    <property type="match status" value="1"/>
</dbReference>
<dbReference type="InterPro" id="IPR036291">
    <property type="entry name" value="NAD(P)-bd_dom_sf"/>
</dbReference>
<dbReference type="AlphaFoldDB" id="A0A521CE15"/>
<feature type="domain" description="NAD(P)-binding" evidence="1">
    <location>
        <begin position="23"/>
        <end position="179"/>
    </location>
</feature>
<keyword evidence="3" id="KW-1185">Reference proteome</keyword>
<evidence type="ECO:0000259" key="1">
    <source>
        <dbReference type="Pfam" id="PF13460"/>
    </source>
</evidence>
<dbReference type="InterPro" id="IPR016040">
    <property type="entry name" value="NAD(P)-bd_dom"/>
</dbReference>
<proteinExistence type="predicted"/>
<gene>
    <name evidence="2" type="ORF">SAMN06265348_103436</name>
</gene>
<evidence type="ECO:0000313" key="3">
    <source>
        <dbReference type="Proteomes" id="UP000320300"/>
    </source>
</evidence>
<dbReference type="PANTHER" id="PTHR14097:SF7">
    <property type="entry name" value="OXIDOREDUCTASE HTATIP2"/>
    <property type="match status" value="1"/>
</dbReference>